<evidence type="ECO:0000259" key="10">
    <source>
        <dbReference type="PROSITE" id="PS50867"/>
    </source>
</evidence>
<dbReference type="GO" id="GO:0032259">
    <property type="term" value="P:methylation"/>
    <property type="evidence" value="ECO:0007669"/>
    <property type="project" value="UniProtKB-KW"/>
</dbReference>
<dbReference type="EMBL" id="OU466862">
    <property type="protein sequence ID" value="CAH2072804.1"/>
    <property type="molecule type" value="Genomic_DNA"/>
</dbReference>
<feature type="domain" description="YDG" evidence="12">
    <location>
        <begin position="154"/>
        <end position="310"/>
    </location>
</feature>
<accession>A0AAU9SU96</accession>
<dbReference type="SUPFAM" id="SSF88697">
    <property type="entry name" value="PUA domain-like"/>
    <property type="match status" value="1"/>
</dbReference>
<gene>
    <name evidence="13" type="ORF">TAV2_LOCUS19527</name>
</gene>
<dbReference type="InterPro" id="IPR003616">
    <property type="entry name" value="Post-SET_dom"/>
</dbReference>
<dbReference type="PROSITE" id="PS50280">
    <property type="entry name" value="SET"/>
    <property type="match status" value="1"/>
</dbReference>
<feature type="domain" description="SET" evidence="9">
    <location>
        <begin position="417"/>
        <end position="565"/>
    </location>
</feature>
<dbReference type="Proteomes" id="UP000836841">
    <property type="component" value="Chromosome 6"/>
</dbReference>
<keyword evidence="6 7" id="KW-0539">Nucleus</keyword>
<dbReference type="SMART" id="SM00468">
    <property type="entry name" value="PreSET"/>
    <property type="match status" value="1"/>
</dbReference>
<dbReference type="InterPro" id="IPR036987">
    <property type="entry name" value="SRA-YDG_sf"/>
</dbReference>
<dbReference type="InterPro" id="IPR003105">
    <property type="entry name" value="SRA_YDG"/>
</dbReference>
<evidence type="ECO:0000256" key="5">
    <source>
        <dbReference type="ARBA" id="ARBA00022691"/>
    </source>
</evidence>
<evidence type="ECO:0000256" key="4">
    <source>
        <dbReference type="ARBA" id="ARBA00022679"/>
    </source>
</evidence>
<feature type="domain" description="Post-SET" evidence="11">
    <location>
        <begin position="579"/>
        <end position="595"/>
    </location>
</feature>
<dbReference type="Gene3D" id="2.170.270.10">
    <property type="entry name" value="SET domain"/>
    <property type="match status" value="1"/>
</dbReference>
<dbReference type="PROSITE" id="PS51015">
    <property type="entry name" value="YDG"/>
    <property type="match status" value="1"/>
</dbReference>
<evidence type="ECO:0000256" key="6">
    <source>
        <dbReference type="ARBA" id="ARBA00023242"/>
    </source>
</evidence>
<evidence type="ECO:0000256" key="3">
    <source>
        <dbReference type="ARBA" id="ARBA00022603"/>
    </source>
</evidence>
<dbReference type="GO" id="GO:0000775">
    <property type="term" value="C:chromosome, centromeric region"/>
    <property type="evidence" value="ECO:0007669"/>
    <property type="project" value="UniProtKB-SubCell"/>
</dbReference>
<comment type="subcellular location">
    <subcellularLocation>
        <location evidence="1">Chromosome</location>
        <location evidence="1">Centromere</location>
    </subcellularLocation>
    <subcellularLocation>
        <location evidence="7">Nucleus</location>
    </subcellularLocation>
</comment>
<dbReference type="GO" id="GO:0042054">
    <property type="term" value="F:histone methyltransferase activity"/>
    <property type="evidence" value="ECO:0007669"/>
    <property type="project" value="InterPro"/>
</dbReference>
<evidence type="ECO:0000259" key="11">
    <source>
        <dbReference type="PROSITE" id="PS50868"/>
    </source>
</evidence>
<dbReference type="Pfam" id="PF02182">
    <property type="entry name" value="SAD_SRA"/>
    <property type="match status" value="1"/>
</dbReference>
<keyword evidence="4" id="KW-0808">Transferase</keyword>
<evidence type="ECO:0000256" key="2">
    <source>
        <dbReference type="ARBA" id="ARBA00022454"/>
    </source>
</evidence>
<dbReference type="GO" id="GO:0005634">
    <property type="term" value="C:nucleus"/>
    <property type="evidence" value="ECO:0007669"/>
    <property type="project" value="UniProtKB-SubCell"/>
</dbReference>
<reference evidence="13 14" key="1">
    <citation type="submission" date="2022-03" db="EMBL/GenBank/DDBJ databases">
        <authorList>
            <person name="Nunn A."/>
            <person name="Chopra R."/>
            <person name="Nunn A."/>
            <person name="Contreras Garrido A."/>
        </authorList>
    </citation>
    <scope>NUCLEOTIDE SEQUENCE [LARGE SCALE GENOMIC DNA]</scope>
</reference>
<dbReference type="Gene3D" id="2.30.280.10">
    <property type="entry name" value="SRA-YDG"/>
    <property type="match status" value="1"/>
</dbReference>
<evidence type="ECO:0000259" key="12">
    <source>
        <dbReference type="PROSITE" id="PS51015"/>
    </source>
</evidence>
<dbReference type="PANTHER" id="PTHR45660">
    <property type="entry name" value="HISTONE-LYSINE N-METHYLTRANSFERASE SETMAR"/>
    <property type="match status" value="1"/>
</dbReference>
<dbReference type="SMART" id="SM00317">
    <property type="entry name" value="SET"/>
    <property type="match status" value="1"/>
</dbReference>
<sequence length="595" mass="66959">MAGKRKLANNPERKELRRCSSRVQEQRQKELDEKARLARERLKSHSDKNTENGESQEKVEEAVHVSPKRRSPSTLTKMQKGKKKGDFYASGNGVDEDAHHKVRKNLRFFNKQYLLMVQAKLSRPDLKGITEATIKTIFQVRRANAVLYSRKRIGDLPGIDVGHRFFSRAEMVAVGFHSHWLNGIDYMGTDYKNEYSSYKFPLAISIIMSGQYEDDLDNADVVTYTGQGGNNLCGNKRQIKDQELVRGNMGLKNCLDQNVPVRVTRGHECKSSYSKKVYTYDGLYQVNFVYGRIPKSTSEIQGLVCEDISKGLEAKRIPATNRVDDPPISPSGFTYINSLKVVPNVKIPKSSTGCNCRGSCTDAKKCACAKLNGGNFPYVDLNDGRLIEPRDVVFECGPNCGCGPECVNRTSQKQLRFNIEVFRSPKKGWAVRSWDFIPAGSPVCEYIGILRRTDDVDTIIDNDYIFEIDCQQTMQGLDGRQRRLRDVAVPTETKVSESNGEENAPEFCIDAGSTGNFARFINHSCEPNLFVQCVLSSHQDIKLARVVLFAADNIPPLQELTYDYGYTLGSVHGPDGEVKQLTCYCGALHCRKRLY</sequence>
<dbReference type="InterPro" id="IPR015947">
    <property type="entry name" value="PUA-like_sf"/>
</dbReference>
<feature type="compositionally biased region" description="Basic and acidic residues" evidence="8">
    <location>
        <begin position="11"/>
        <end position="63"/>
    </location>
</feature>
<dbReference type="PANTHER" id="PTHR45660:SF94">
    <property type="entry name" value="HISTONE-LYSINE N-METHYLTRANSFERASE, H3 LYSINE-9 SPECIFIC SUVH4"/>
    <property type="match status" value="1"/>
</dbReference>
<dbReference type="PROSITE" id="PS50868">
    <property type="entry name" value="POST_SET"/>
    <property type="match status" value="1"/>
</dbReference>
<name>A0AAU9SU96_THLAR</name>
<dbReference type="SMART" id="SM00466">
    <property type="entry name" value="SRA"/>
    <property type="match status" value="1"/>
</dbReference>
<keyword evidence="3" id="KW-0489">Methyltransferase</keyword>
<evidence type="ECO:0000259" key="9">
    <source>
        <dbReference type="PROSITE" id="PS50280"/>
    </source>
</evidence>
<evidence type="ECO:0000256" key="7">
    <source>
        <dbReference type="PROSITE-ProRule" id="PRU00358"/>
    </source>
</evidence>
<dbReference type="GO" id="GO:0003690">
    <property type="term" value="F:double-stranded DNA binding"/>
    <property type="evidence" value="ECO:0007669"/>
    <property type="project" value="TreeGrafter"/>
</dbReference>
<dbReference type="InterPro" id="IPR051357">
    <property type="entry name" value="H3K9_HMTase_SUVAR3-9"/>
</dbReference>
<dbReference type="AlphaFoldDB" id="A0AAU9SU96"/>
<evidence type="ECO:0000313" key="14">
    <source>
        <dbReference type="Proteomes" id="UP000836841"/>
    </source>
</evidence>
<keyword evidence="14" id="KW-1185">Reference proteome</keyword>
<feature type="domain" description="Pre-SET" evidence="10">
    <location>
        <begin position="352"/>
        <end position="414"/>
    </location>
</feature>
<evidence type="ECO:0000313" key="13">
    <source>
        <dbReference type="EMBL" id="CAH2072804.1"/>
    </source>
</evidence>
<dbReference type="SUPFAM" id="SSF82199">
    <property type="entry name" value="SET domain"/>
    <property type="match status" value="1"/>
</dbReference>
<evidence type="ECO:0000256" key="8">
    <source>
        <dbReference type="SAM" id="MobiDB-lite"/>
    </source>
</evidence>
<feature type="region of interest" description="Disordered" evidence="8">
    <location>
        <begin position="1"/>
        <end position="91"/>
    </location>
</feature>
<dbReference type="InterPro" id="IPR046341">
    <property type="entry name" value="SET_dom_sf"/>
</dbReference>
<dbReference type="InterPro" id="IPR007728">
    <property type="entry name" value="Pre-SET_dom"/>
</dbReference>
<evidence type="ECO:0000256" key="1">
    <source>
        <dbReference type="ARBA" id="ARBA00004584"/>
    </source>
</evidence>
<dbReference type="GO" id="GO:0008270">
    <property type="term" value="F:zinc ion binding"/>
    <property type="evidence" value="ECO:0007669"/>
    <property type="project" value="InterPro"/>
</dbReference>
<organism evidence="13 14">
    <name type="scientific">Thlaspi arvense</name>
    <name type="common">Field penny-cress</name>
    <dbReference type="NCBI Taxonomy" id="13288"/>
    <lineage>
        <taxon>Eukaryota</taxon>
        <taxon>Viridiplantae</taxon>
        <taxon>Streptophyta</taxon>
        <taxon>Embryophyta</taxon>
        <taxon>Tracheophyta</taxon>
        <taxon>Spermatophyta</taxon>
        <taxon>Magnoliopsida</taxon>
        <taxon>eudicotyledons</taxon>
        <taxon>Gunneridae</taxon>
        <taxon>Pentapetalae</taxon>
        <taxon>rosids</taxon>
        <taxon>malvids</taxon>
        <taxon>Brassicales</taxon>
        <taxon>Brassicaceae</taxon>
        <taxon>Thlaspideae</taxon>
        <taxon>Thlaspi</taxon>
    </lineage>
</organism>
<dbReference type="InterPro" id="IPR001214">
    <property type="entry name" value="SET_dom"/>
</dbReference>
<proteinExistence type="predicted"/>
<dbReference type="Pfam" id="PF05033">
    <property type="entry name" value="Pre-SET"/>
    <property type="match status" value="1"/>
</dbReference>
<dbReference type="PROSITE" id="PS50867">
    <property type="entry name" value="PRE_SET"/>
    <property type="match status" value="1"/>
</dbReference>
<protein>
    <submittedName>
        <fullName evidence="13">Uncharacterized protein</fullName>
    </submittedName>
</protein>
<keyword evidence="5" id="KW-0949">S-adenosyl-L-methionine</keyword>
<dbReference type="CDD" id="cd10545">
    <property type="entry name" value="SET_AtSUVH-like"/>
    <property type="match status" value="1"/>
</dbReference>
<dbReference type="Pfam" id="PF00856">
    <property type="entry name" value="SET"/>
    <property type="match status" value="1"/>
</dbReference>
<keyword evidence="2" id="KW-0158">Chromosome</keyword>